<feature type="domain" description="AAA+ ATPase" evidence="4">
    <location>
        <begin position="560"/>
        <end position="725"/>
    </location>
</feature>
<dbReference type="PANTHER" id="PTHR11638:SF18">
    <property type="entry name" value="HEAT SHOCK PROTEIN 104"/>
    <property type="match status" value="1"/>
</dbReference>
<keyword evidence="2" id="KW-0067">ATP-binding</keyword>
<dbReference type="SUPFAM" id="SSF52540">
    <property type="entry name" value="P-loop containing nucleoside triphosphate hydrolases"/>
    <property type="match status" value="1"/>
</dbReference>
<dbReference type="GO" id="GO:0005524">
    <property type="term" value="F:ATP binding"/>
    <property type="evidence" value="ECO:0007669"/>
    <property type="project" value="UniProtKB-KW"/>
</dbReference>
<evidence type="ECO:0000256" key="2">
    <source>
        <dbReference type="ARBA" id="ARBA00022840"/>
    </source>
</evidence>
<feature type="region of interest" description="Disordered" evidence="3">
    <location>
        <begin position="851"/>
        <end position="912"/>
    </location>
</feature>
<dbReference type="GO" id="GO:0034605">
    <property type="term" value="P:cellular response to heat"/>
    <property type="evidence" value="ECO:0007669"/>
    <property type="project" value="TreeGrafter"/>
</dbReference>
<evidence type="ECO:0000256" key="1">
    <source>
        <dbReference type="ARBA" id="ARBA00022741"/>
    </source>
</evidence>
<evidence type="ECO:0000313" key="5">
    <source>
        <dbReference type="EMBL" id="BED91742.1"/>
    </source>
</evidence>
<name>A0AA48I0X5_9FIRM</name>
<dbReference type="KEGG" id="ips:CfP315_0263"/>
<dbReference type="InterPro" id="IPR050130">
    <property type="entry name" value="ClpA_ClpB"/>
</dbReference>
<dbReference type="PANTHER" id="PTHR11638">
    <property type="entry name" value="ATP-DEPENDENT CLP PROTEASE"/>
    <property type="match status" value="1"/>
</dbReference>
<evidence type="ECO:0000256" key="3">
    <source>
        <dbReference type="SAM" id="MobiDB-lite"/>
    </source>
</evidence>
<proteinExistence type="predicted"/>
<protein>
    <submittedName>
        <fullName evidence="5">AAA family ATPase</fullName>
    </submittedName>
</protein>
<dbReference type="Pfam" id="PF00004">
    <property type="entry name" value="AAA"/>
    <property type="match status" value="1"/>
</dbReference>
<keyword evidence="1" id="KW-0547">Nucleotide-binding</keyword>
<dbReference type="InterPro" id="IPR003593">
    <property type="entry name" value="AAA+_ATPase"/>
</dbReference>
<dbReference type="AlphaFoldDB" id="A0AA48I0X5"/>
<dbReference type="InterPro" id="IPR027417">
    <property type="entry name" value="P-loop_NTPase"/>
</dbReference>
<dbReference type="CDD" id="cd00009">
    <property type="entry name" value="AAA"/>
    <property type="match status" value="1"/>
</dbReference>
<dbReference type="Proteomes" id="UP001337580">
    <property type="component" value="Chromosome"/>
</dbReference>
<sequence length="912" mass="102694">MFLWHKRIKKFFSFICVLSLMNGLNPNISTSAFPFMYVSDEKAEEIMGVLDIKTKAPWEIPEIIKTIQKKKEEIYNVINSNIRNGYDISLFGVNGNLIGQTNNNPNNGGNLLGGVFSAFVGGRSNVGSQVNYQAVPLPPRNSGESFFIGMGGDDIFENLCEDGELNIISHREDGKEAWGSGLTISFSELKLLFSGCFSKNKELKINANSLLNIERYDVFSADQKNDAKLPYISREGKPLEYKDTTIHSQSSIDEKFKDYFLPIIAAIDFFSKIEFGLDNKISNSEHISSSFESEANMHWRAIVSPVDFIYTIKNRRPYPGSDHQTRFAYIIGSINCRSFLMDLFSIFVRHLVQINKATMKNKRISVEQFLSPGIHFEFVENFFPVVPRLDRSIMSYFGEIFGENLIQGTLGALSNVIRRNNSDESDNPHPKSGPVEMMLNYYLVSSCFRKFVIRNRKIIVPIFSLIVVSTVKATTVEIAKFLSKSSANLISTGVVLTEEFGKKVLISISKVKNSPVKLRALVKDILSKTLVGRTKLVDMLSKILSGAIVLGNSPVSNKQKCVMLSFFGPPGTGKTFIANNIAIILTGRPINPVLSFNASTLENIDFKKYFAEGSFPYRVVVFSRGVVVILIDEIDKITPEKRIEILNALRDVVDYGHLKIEKIGGGFTNLNLNGSVVIFTSNTTASSWHTKTDEPEDQHGVVYQNIDESFATRCTCCHLPFFRLEEYIEMFRRAISQLNAHFERIESGIRISVDDETLRLLAQNAVDVHQGARSVERRMVELVGLLTEFNPSAANRDNFTNRIGNFFSRRRERIEVIELRYNRESDRLFLNNGNVEPLPNGDNTAIAAITTDNDDENPYNGNMEPLPNDVNSDNDDENPYNGNVKSLPNDVNSDNSDNDDEDPLYNLRKLPR</sequence>
<evidence type="ECO:0000259" key="4">
    <source>
        <dbReference type="SMART" id="SM00382"/>
    </source>
</evidence>
<dbReference type="GO" id="GO:0016887">
    <property type="term" value="F:ATP hydrolysis activity"/>
    <property type="evidence" value="ECO:0007669"/>
    <property type="project" value="InterPro"/>
</dbReference>
<dbReference type="Gene3D" id="3.40.50.300">
    <property type="entry name" value="P-loop containing nucleotide triphosphate hydrolases"/>
    <property type="match status" value="1"/>
</dbReference>
<accession>A0AA48I0X5</accession>
<dbReference type="SMART" id="SM00382">
    <property type="entry name" value="AAA"/>
    <property type="match status" value="1"/>
</dbReference>
<dbReference type="EMBL" id="AP027924">
    <property type="protein sequence ID" value="BED91742.1"/>
    <property type="molecule type" value="Genomic_DNA"/>
</dbReference>
<reference evidence="5" key="1">
    <citation type="journal article" date="2023" name="ISME J.">
        <title>Emergence of putative energy parasites within Clostridia revealed by genome analysis of a novel endosymbiotic clade.</title>
        <authorList>
            <person name="Takahashi K."/>
            <person name="Kuwahara H."/>
            <person name="Horikawa Y."/>
            <person name="Izawa K."/>
            <person name="Kato D."/>
            <person name="Inagaki T."/>
            <person name="Yuki M."/>
            <person name="Ohkuma M."/>
            <person name="Hongoh Y."/>
        </authorList>
    </citation>
    <scope>NUCLEOTIDE SEQUENCE</scope>
    <source>
        <strain evidence="5">CfP3-15</strain>
    </source>
</reference>
<dbReference type="GO" id="GO:0005737">
    <property type="term" value="C:cytoplasm"/>
    <property type="evidence" value="ECO:0007669"/>
    <property type="project" value="TreeGrafter"/>
</dbReference>
<organism evidence="5">
    <name type="scientific">Candidatus Improbicoccus pseudotrichonymphae</name>
    <dbReference type="NCBI Taxonomy" id="3033792"/>
    <lineage>
        <taxon>Bacteria</taxon>
        <taxon>Bacillati</taxon>
        <taxon>Bacillota</taxon>
        <taxon>Clostridia</taxon>
        <taxon>Candidatus Improbicoccus</taxon>
    </lineage>
</organism>
<dbReference type="InterPro" id="IPR003959">
    <property type="entry name" value="ATPase_AAA_core"/>
</dbReference>
<gene>
    <name evidence="5" type="ORF">CfP315_0263</name>
</gene>